<reference evidence="1 2" key="1">
    <citation type="submission" date="2016-11" db="EMBL/GenBank/DDBJ databases">
        <authorList>
            <person name="Jaros S."/>
            <person name="Januszkiewicz K."/>
            <person name="Wedrychowicz H."/>
        </authorList>
    </citation>
    <scope>NUCLEOTIDE SEQUENCE [LARGE SCALE GENOMIC DNA]</scope>
    <source>
        <strain evidence="1 2">LMG 20594</strain>
    </source>
</reference>
<dbReference type="OrthoDB" id="675261at2"/>
<evidence type="ECO:0000313" key="1">
    <source>
        <dbReference type="EMBL" id="SHJ47542.1"/>
    </source>
</evidence>
<dbReference type="AlphaFoldDB" id="A0A1M6JLK4"/>
<dbReference type="RefSeq" id="WP_073427106.1">
    <property type="nucleotide sequence ID" value="NZ_CADFGY010000002.1"/>
</dbReference>
<protein>
    <submittedName>
        <fullName evidence="1">Uncharacterized protein</fullName>
    </submittedName>
</protein>
<gene>
    <name evidence="1" type="ORF">SAMN05192548_1002188</name>
</gene>
<accession>A0A1M6JLK4</accession>
<dbReference type="Proteomes" id="UP000184395">
    <property type="component" value="Unassembled WGS sequence"/>
</dbReference>
<organism evidence="1 2">
    <name type="scientific">Paraburkholderia terricola</name>
    <dbReference type="NCBI Taxonomy" id="169427"/>
    <lineage>
        <taxon>Bacteria</taxon>
        <taxon>Pseudomonadati</taxon>
        <taxon>Pseudomonadota</taxon>
        <taxon>Betaproteobacteria</taxon>
        <taxon>Burkholderiales</taxon>
        <taxon>Burkholderiaceae</taxon>
        <taxon>Paraburkholderia</taxon>
    </lineage>
</organism>
<sequence>MTDSIALAVSALALAVSATTAWLTLFRRGTVRMTQPTTIFFGPDTPRFGERDANPKIYLRTLLFATSKRGRIIESMHVSLFRSETQQNFNIWVYGETSKLVRGSGLFVGETGVAANHHFLTPDDGSHFKWLAGHYQLSVYARLVGDKAHKLLFSQALEVTPSLAGQLDKPGIGLYFDWGPDSSRYLPHIEQRPTMHDHEQFIETLDLTSRAGR</sequence>
<dbReference type="EMBL" id="FRAB01000002">
    <property type="protein sequence ID" value="SHJ47542.1"/>
    <property type="molecule type" value="Genomic_DNA"/>
</dbReference>
<proteinExistence type="predicted"/>
<evidence type="ECO:0000313" key="2">
    <source>
        <dbReference type="Proteomes" id="UP000184395"/>
    </source>
</evidence>
<name>A0A1M6JLK4_9BURK</name>